<keyword evidence="3" id="KW-1185">Reference proteome</keyword>
<dbReference type="AlphaFoldDB" id="A0A4R0YTZ9"/>
<organism evidence="2 3">
    <name type="scientific">Dyella soli</name>
    <dbReference type="NCBI Taxonomy" id="522319"/>
    <lineage>
        <taxon>Bacteria</taxon>
        <taxon>Pseudomonadati</taxon>
        <taxon>Pseudomonadota</taxon>
        <taxon>Gammaproteobacteria</taxon>
        <taxon>Lysobacterales</taxon>
        <taxon>Rhodanobacteraceae</taxon>
        <taxon>Dyella</taxon>
    </lineage>
</organism>
<feature type="signal peptide" evidence="1">
    <location>
        <begin position="1"/>
        <end position="26"/>
    </location>
</feature>
<proteinExistence type="predicted"/>
<dbReference type="RefSeq" id="WP_131407123.1">
    <property type="nucleotide sequence ID" value="NZ_SJTG01000002.1"/>
</dbReference>
<evidence type="ECO:0000313" key="2">
    <source>
        <dbReference type="EMBL" id="TCI09760.1"/>
    </source>
</evidence>
<dbReference type="InterPro" id="IPR011250">
    <property type="entry name" value="OMP/PagP_B-barrel"/>
</dbReference>
<gene>
    <name evidence="2" type="ORF">EZM97_12435</name>
</gene>
<protein>
    <submittedName>
        <fullName evidence="2">Transporter</fullName>
    </submittedName>
</protein>
<name>A0A4R0YTZ9_9GAMM</name>
<evidence type="ECO:0000313" key="3">
    <source>
        <dbReference type="Proteomes" id="UP000291822"/>
    </source>
</evidence>
<reference evidence="2 3" key="1">
    <citation type="submission" date="2019-02" db="EMBL/GenBank/DDBJ databases">
        <title>Dyella amyloliquefaciens sp. nov., isolated from forest soil.</title>
        <authorList>
            <person name="Gao Z.-H."/>
            <person name="Qiu L.-H."/>
        </authorList>
    </citation>
    <scope>NUCLEOTIDE SEQUENCE [LARGE SCALE GENOMIC DNA]</scope>
    <source>
        <strain evidence="2 3">KACC 12747</strain>
    </source>
</reference>
<feature type="chain" id="PRO_5020327186" evidence="1">
    <location>
        <begin position="27"/>
        <end position="258"/>
    </location>
</feature>
<dbReference type="EMBL" id="SJTG01000002">
    <property type="protein sequence ID" value="TCI09760.1"/>
    <property type="molecule type" value="Genomic_DNA"/>
</dbReference>
<evidence type="ECO:0000256" key="1">
    <source>
        <dbReference type="SAM" id="SignalP"/>
    </source>
</evidence>
<sequence>MLHPARAAGRALAALGCLALALPCHADNPGYDRPGLGFTPAVLDPGQVTIEQGLPTWTRDTQGGMVQSQYTTDSLIRLGIGGPFEAQLGTSPFNAIHQQGQGTDAWSHGHGDTILALKYAPSKPGDFFTWGLLGSVEFTDGAQGVRSDRRQYLLGADLNWQVADADTVGTYLEDVRTAGQDQLTVALNENHQLNKSVTAYVEAAWVRLPGAGSGTEAGAGLAWMVSQRVQLDGGLRHRLGGHAQQWMASVGVSVFLGH</sequence>
<accession>A0A4R0YTZ9</accession>
<keyword evidence="1" id="KW-0732">Signal</keyword>
<comment type="caution">
    <text evidence="2">The sequence shown here is derived from an EMBL/GenBank/DDBJ whole genome shotgun (WGS) entry which is preliminary data.</text>
</comment>
<dbReference type="SUPFAM" id="SSF56925">
    <property type="entry name" value="OMPA-like"/>
    <property type="match status" value="1"/>
</dbReference>
<dbReference type="Proteomes" id="UP000291822">
    <property type="component" value="Unassembled WGS sequence"/>
</dbReference>